<dbReference type="EMBL" id="JAATVY010000003">
    <property type="protein sequence ID" value="NJC69249.1"/>
    <property type="molecule type" value="Genomic_DNA"/>
</dbReference>
<dbReference type="Proteomes" id="UP000722989">
    <property type="component" value="Unassembled WGS sequence"/>
</dbReference>
<gene>
    <name evidence="3" type="ORF">HC031_05880</name>
</gene>
<dbReference type="GO" id="GO:0004519">
    <property type="term" value="F:endonuclease activity"/>
    <property type="evidence" value="ECO:0007669"/>
    <property type="project" value="UniProtKB-KW"/>
</dbReference>
<feature type="signal peptide" evidence="1">
    <location>
        <begin position="1"/>
        <end position="27"/>
    </location>
</feature>
<feature type="domain" description="GmrSD restriction endonucleases C-terminal" evidence="2">
    <location>
        <begin position="89"/>
        <end position="203"/>
    </location>
</feature>
<evidence type="ECO:0000259" key="2">
    <source>
        <dbReference type="Pfam" id="PF07510"/>
    </source>
</evidence>
<feature type="chain" id="PRO_5047111339" evidence="1">
    <location>
        <begin position="28"/>
        <end position="219"/>
    </location>
</feature>
<sequence length="219" mass="24523">MARSFRWVAAVVATTTAATLIVQPAWAASTYSAPLRTAVSRLVVASEVHTGYNRALFPHWIDADHNRCNTRNEVLIAEATTKPKVSSTCALSGGRWYSYYDNRYWTRTSDLDIDHVVPLAEAWESGARQWTTSRRQAYANDLGDSRTLAAVTDNVNQSKGDRDPAAWMPPYAGARCRYLGDWVAVKIRWRLTVDRAEKAALTSWANKCANTTIRVTYAF</sequence>
<dbReference type="Pfam" id="PF07510">
    <property type="entry name" value="GmrSD_C"/>
    <property type="match status" value="1"/>
</dbReference>
<evidence type="ECO:0000313" key="4">
    <source>
        <dbReference type="Proteomes" id="UP000722989"/>
    </source>
</evidence>
<evidence type="ECO:0000313" key="3">
    <source>
        <dbReference type="EMBL" id="NJC69249.1"/>
    </source>
</evidence>
<proteinExistence type="predicted"/>
<comment type="caution">
    <text evidence="3">The sequence shown here is derived from an EMBL/GenBank/DDBJ whole genome shotgun (WGS) entry which is preliminary data.</text>
</comment>
<protein>
    <submittedName>
        <fullName evidence="3">HNH endonuclease</fullName>
    </submittedName>
</protein>
<dbReference type="InterPro" id="IPR011089">
    <property type="entry name" value="GmrSD_C"/>
</dbReference>
<accession>A0ABX0XVE8</accession>
<reference evidence="3 4" key="1">
    <citation type="submission" date="2020-03" db="EMBL/GenBank/DDBJ databases">
        <title>WGS of the type strain of Planosporangium spp.</title>
        <authorList>
            <person name="Thawai C."/>
        </authorList>
    </citation>
    <scope>NUCLEOTIDE SEQUENCE [LARGE SCALE GENOMIC DNA]</scope>
    <source>
        <strain evidence="3 4">TBRC 5610</strain>
    </source>
</reference>
<keyword evidence="1" id="KW-0732">Signal</keyword>
<dbReference type="PANTHER" id="PTHR24094">
    <property type="entry name" value="SECRETED PROTEIN"/>
    <property type="match status" value="1"/>
</dbReference>
<organism evidence="3 4">
    <name type="scientific">Planosporangium thailandense</name>
    <dbReference type="NCBI Taxonomy" id="765197"/>
    <lineage>
        <taxon>Bacteria</taxon>
        <taxon>Bacillati</taxon>
        <taxon>Actinomycetota</taxon>
        <taxon>Actinomycetes</taxon>
        <taxon>Micromonosporales</taxon>
        <taxon>Micromonosporaceae</taxon>
        <taxon>Planosporangium</taxon>
    </lineage>
</organism>
<name>A0ABX0XVE8_9ACTN</name>
<keyword evidence="4" id="KW-1185">Reference proteome</keyword>
<dbReference type="PANTHER" id="PTHR24094:SF15">
    <property type="entry name" value="AMP-DEPENDENT SYNTHETASE_LIGASE DOMAIN-CONTAINING PROTEIN-RELATED"/>
    <property type="match status" value="1"/>
</dbReference>
<keyword evidence="3" id="KW-0378">Hydrolase</keyword>
<keyword evidence="3" id="KW-0255">Endonuclease</keyword>
<evidence type="ECO:0000256" key="1">
    <source>
        <dbReference type="SAM" id="SignalP"/>
    </source>
</evidence>
<keyword evidence="3" id="KW-0540">Nuclease</keyword>